<dbReference type="Proteomes" id="UP000595374">
    <property type="component" value="Chromosome"/>
</dbReference>
<name>A0A7T4A1E3_9MICO</name>
<dbReference type="EMBL" id="CP065989">
    <property type="protein sequence ID" value="QQB15478.1"/>
    <property type="molecule type" value="Genomic_DNA"/>
</dbReference>
<organism evidence="1 2">
    <name type="scientific">Brevibacterium casei</name>
    <dbReference type="NCBI Taxonomy" id="33889"/>
    <lineage>
        <taxon>Bacteria</taxon>
        <taxon>Bacillati</taxon>
        <taxon>Actinomycetota</taxon>
        <taxon>Actinomycetes</taxon>
        <taxon>Micrococcales</taxon>
        <taxon>Brevibacteriaceae</taxon>
        <taxon>Brevibacterium</taxon>
    </lineage>
</organism>
<evidence type="ECO:0000313" key="1">
    <source>
        <dbReference type="EMBL" id="QQB15478.1"/>
    </source>
</evidence>
<gene>
    <name evidence="1" type="ORF">I6H47_05940</name>
</gene>
<dbReference type="Gene3D" id="1.10.600.10">
    <property type="entry name" value="Farnesyl Diphosphate Synthase"/>
    <property type="match status" value="1"/>
</dbReference>
<accession>A0A7T4A1E3</accession>
<proteinExistence type="predicted"/>
<dbReference type="PANTHER" id="PTHR31480">
    <property type="entry name" value="BIFUNCTIONAL LYCOPENE CYCLASE/PHYTOENE SYNTHASE"/>
    <property type="match status" value="1"/>
</dbReference>
<sequence length="295" mass="32322">MTALDTYTRASQRAAKAVIAGYSTSFGTATTLLGPSHRAHIRNVYALVRIADEIVDGLPAEAGLSPEDESAMLEGFIAETHRALARGLSSDLVIHAFAHTARITGIDRDLVDPFFASMRTDLQANADRSVRRFTCQEHAEYVYGSAEVVGLMCLRVFLHDNPRTPDQTVLLERGARSLGAAFQNINFLRDLADDHARLGRSYLASDGALDAVGRDEWVDTIRRQLAEAREAIPLLPLDARVAVDAATALFTALNDEIAVSPVDRLYRERVRISDPAKARLLVRSALTTVGKGRRR</sequence>
<dbReference type="Pfam" id="PF00494">
    <property type="entry name" value="SQS_PSY"/>
    <property type="match status" value="1"/>
</dbReference>
<evidence type="ECO:0000313" key="2">
    <source>
        <dbReference type="Proteomes" id="UP000595374"/>
    </source>
</evidence>
<dbReference type="RefSeq" id="WP_198500465.1">
    <property type="nucleotide sequence ID" value="NZ_CP065989.1"/>
</dbReference>
<dbReference type="GO" id="GO:0016765">
    <property type="term" value="F:transferase activity, transferring alkyl or aryl (other than methyl) groups"/>
    <property type="evidence" value="ECO:0007669"/>
    <property type="project" value="UniProtKB-ARBA"/>
</dbReference>
<dbReference type="SFLD" id="SFLDG01018">
    <property type="entry name" value="Squalene/Phytoene_Synthase_Lik"/>
    <property type="match status" value="1"/>
</dbReference>
<dbReference type="InterPro" id="IPR008949">
    <property type="entry name" value="Isoprenoid_synthase_dom_sf"/>
</dbReference>
<dbReference type="AlphaFoldDB" id="A0A7T4A1E3"/>
<reference evidence="1 2" key="1">
    <citation type="submission" date="2020-12" db="EMBL/GenBank/DDBJ databases">
        <title>FDA dAtabase for Regulatory Grade micrObial Sequences (FDA-ARGOS): Supporting development and validation of Infectious Disease Dx tests.</title>
        <authorList>
            <person name="Sproer C."/>
            <person name="Gronow S."/>
            <person name="Severitt S."/>
            <person name="Schroder I."/>
            <person name="Tallon L."/>
            <person name="Sadzewicz L."/>
            <person name="Zhao X."/>
            <person name="Boylan J."/>
            <person name="Ott S."/>
            <person name="Bowen H."/>
            <person name="Vavikolanu K."/>
            <person name="Mehta A."/>
            <person name="Aluvathingal J."/>
            <person name="Nadendla S."/>
            <person name="Lowell S."/>
            <person name="Myers T."/>
            <person name="Yan Y."/>
            <person name="Sichtig H."/>
        </authorList>
    </citation>
    <scope>NUCLEOTIDE SEQUENCE [LARGE SCALE GENOMIC DNA]</scope>
    <source>
        <strain evidence="1 2">FDAARGOS_990</strain>
    </source>
</reference>
<protein>
    <submittedName>
        <fullName evidence="1">Squalene/phytoene synthase family protein</fullName>
    </submittedName>
</protein>
<dbReference type="InterPro" id="IPR002060">
    <property type="entry name" value="Squ/phyt_synthse"/>
</dbReference>
<dbReference type="SFLD" id="SFLDS00005">
    <property type="entry name" value="Isoprenoid_Synthase_Type_I"/>
    <property type="match status" value="1"/>
</dbReference>
<dbReference type="SUPFAM" id="SSF48576">
    <property type="entry name" value="Terpenoid synthases"/>
    <property type="match status" value="1"/>
</dbReference>